<sequence length="107" mass="11128">MIEFSPDVGILQKGHTGHQTMATAQSPSKAGASDGASMQRPILQLGPPEAAWQEALHCAAIITPLQRSSALVAGRVGVYQQALVRKLRSLEAGAGATGKSGYGCDWL</sequence>
<organism evidence="2 3">
    <name type="scientific">Symbiodinium natans</name>
    <dbReference type="NCBI Taxonomy" id="878477"/>
    <lineage>
        <taxon>Eukaryota</taxon>
        <taxon>Sar</taxon>
        <taxon>Alveolata</taxon>
        <taxon>Dinophyceae</taxon>
        <taxon>Suessiales</taxon>
        <taxon>Symbiodiniaceae</taxon>
        <taxon>Symbiodinium</taxon>
    </lineage>
</organism>
<evidence type="ECO:0000313" key="3">
    <source>
        <dbReference type="Proteomes" id="UP000604046"/>
    </source>
</evidence>
<proteinExistence type="predicted"/>
<gene>
    <name evidence="2" type="ORF">SNAT2548_LOCUS3001</name>
</gene>
<protein>
    <submittedName>
        <fullName evidence="2">Uncharacterized protein</fullName>
    </submittedName>
</protein>
<comment type="caution">
    <text evidence="2">The sequence shown here is derived from an EMBL/GenBank/DDBJ whole genome shotgun (WGS) entry which is preliminary data.</text>
</comment>
<keyword evidence="3" id="KW-1185">Reference proteome</keyword>
<evidence type="ECO:0000313" key="2">
    <source>
        <dbReference type="EMBL" id="CAE7023180.1"/>
    </source>
</evidence>
<name>A0A812I9I2_9DINO</name>
<dbReference type="EMBL" id="CAJNDS010000180">
    <property type="protein sequence ID" value="CAE7023180.1"/>
    <property type="molecule type" value="Genomic_DNA"/>
</dbReference>
<reference evidence="2" key="1">
    <citation type="submission" date="2021-02" db="EMBL/GenBank/DDBJ databases">
        <authorList>
            <person name="Dougan E. K."/>
            <person name="Rhodes N."/>
            <person name="Thang M."/>
            <person name="Chan C."/>
        </authorList>
    </citation>
    <scope>NUCLEOTIDE SEQUENCE</scope>
</reference>
<evidence type="ECO:0000256" key="1">
    <source>
        <dbReference type="SAM" id="MobiDB-lite"/>
    </source>
</evidence>
<feature type="region of interest" description="Disordered" evidence="1">
    <location>
        <begin position="1"/>
        <end position="40"/>
    </location>
</feature>
<feature type="compositionally biased region" description="Polar residues" evidence="1">
    <location>
        <begin position="17"/>
        <end position="28"/>
    </location>
</feature>
<accession>A0A812I9I2</accession>
<dbReference type="AlphaFoldDB" id="A0A812I9I2"/>
<dbReference type="Proteomes" id="UP000604046">
    <property type="component" value="Unassembled WGS sequence"/>
</dbReference>